<dbReference type="RefSeq" id="WP_032072497.1">
    <property type="nucleotide sequence ID" value="NC_025146.1"/>
</dbReference>
<organism evidence="1">
    <name type="scientific">Clostridium botulinum</name>
    <dbReference type="NCBI Taxonomy" id="1491"/>
    <lineage>
        <taxon>Bacteria</taxon>
        <taxon>Bacillati</taxon>
        <taxon>Bacillota</taxon>
        <taxon>Clostridia</taxon>
        <taxon>Eubacteriales</taxon>
        <taxon>Clostridiaceae</taxon>
        <taxon>Clostridium</taxon>
    </lineage>
</organism>
<dbReference type="AlphaFoldDB" id="A0A077K2P1"/>
<protein>
    <submittedName>
        <fullName evidence="1">Uncharacterized protein</fullName>
    </submittedName>
</protein>
<reference evidence="1" key="1">
    <citation type="submission" date="2013-09" db="EMBL/GenBank/DDBJ databases">
        <title>Analysis of type B2 neurotoxin-encoding plasmid in Clostridium botulinum.</title>
        <authorList>
            <person name="Hosomi K."/>
            <person name="Sakaguchi Y."/>
            <person name="Gotoh K."/>
            <person name="Nakamura K."/>
            <person name="Kohda T."/>
            <person name="Mukamoto M."/>
            <person name="Iida T."/>
            <person name="Kozaki S."/>
        </authorList>
    </citation>
    <scope>NUCLEOTIDE SEQUENCE</scope>
    <source>
        <strain evidence="1">111</strain>
        <plasmid evidence="1">pCB111</plasmid>
    </source>
</reference>
<geneLocation type="plasmid" evidence="1">
    <name>pCB111</name>
</geneLocation>
<accession>A0A077K2P1</accession>
<name>A0A077K2P1_CLOBO</name>
<dbReference type="EMBL" id="AB855771">
    <property type="protein sequence ID" value="BAP25757.1"/>
    <property type="molecule type" value="Genomic_DNA"/>
</dbReference>
<proteinExistence type="predicted"/>
<sequence>MEDREITLLKACRDLLKKQENSSYVLDLLEETVFYDDADCDGYCLLKDIEMVLSDIE</sequence>
<evidence type="ECO:0000313" key="1">
    <source>
        <dbReference type="EMBL" id="BAP25757.1"/>
    </source>
</evidence>
<keyword evidence="1" id="KW-0614">Plasmid</keyword>